<keyword evidence="3" id="KW-0804">Transcription</keyword>
<dbReference type="InterPro" id="IPR018060">
    <property type="entry name" value="HTH_AraC"/>
</dbReference>
<gene>
    <name evidence="5" type="ORF">CDG60_04020</name>
</gene>
<organism evidence="5 6">
    <name type="scientific">Acinetobacter chinensis</name>
    <dbReference type="NCBI Taxonomy" id="2004650"/>
    <lineage>
        <taxon>Bacteria</taxon>
        <taxon>Pseudomonadati</taxon>
        <taxon>Pseudomonadota</taxon>
        <taxon>Gammaproteobacteria</taxon>
        <taxon>Moraxellales</taxon>
        <taxon>Moraxellaceae</taxon>
        <taxon>Acinetobacter</taxon>
    </lineage>
</organism>
<dbReference type="PROSITE" id="PS01124">
    <property type="entry name" value="HTH_ARAC_FAMILY_2"/>
    <property type="match status" value="1"/>
</dbReference>
<dbReference type="Pfam" id="PF12625">
    <property type="entry name" value="Arabinose_bd"/>
    <property type="match status" value="1"/>
</dbReference>
<keyword evidence="2" id="KW-0238">DNA-binding</keyword>
<dbReference type="RefSeq" id="WP_087513186.1">
    <property type="nucleotide sequence ID" value="NZ_CP032134.1"/>
</dbReference>
<dbReference type="InterPro" id="IPR032687">
    <property type="entry name" value="AraC-type_N"/>
</dbReference>
<dbReference type="PANTHER" id="PTHR47894:SF1">
    <property type="entry name" value="HTH-TYPE TRANSCRIPTIONAL REGULATOR VQSM"/>
    <property type="match status" value="1"/>
</dbReference>
<evidence type="ECO:0000313" key="6">
    <source>
        <dbReference type="Proteomes" id="UP000263753"/>
    </source>
</evidence>
<dbReference type="SUPFAM" id="SSF46689">
    <property type="entry name" value="Homeodomain-like"/>
    <property type="match status" value="1"/>
</dbReference>
<evidence type="ECO:0000256" key="2">
    <source>
        <dbReference type="ARBA" id="ARBA00023125"/>
    </source>
</evidence>
<dbReference type="Gene3D" id="1.10.10.60">
    <property type="entry name" value="Homeodomain-like"/>
    <property type="match status" value="1"/>
</dbReference>
<dbReference type="GO" id="GO:0003700">
    <property type="term" value="F:DNA-binding transcription factor activity"/>
    <property type="evidence" value="ECO:0007669"/>
    <property type="project" value="InterPro"/>
</dbReference>
<dbReference type="Pfam" id="PF12833">
    <property type="entry name" value="HTH_18"/>
    <property type="match status" value="1"/>
</dbReference>
<dbReference type="KEGG" id="achi:CDG60_04020"/>
<evidence type="ECO:0000259" key="4">
    <source>
        <dbReference type="PROSITE" id="PS01124"/>
    </source>
</evidence>
<name>A0A3B7LZ86_9GAMM</name>
<reference evidence="6" key="1">
    <citation type="submission" date="2018-09" db="EMBL/GenBank/DDBJ databases">
        <title>The complete genome of Acinetobacter sp. strain WCHAc010005.</title>
        <authorList>
            <person name="Hu Y."/>
            <person name="Long H."/>
            <person name="Feng Y."/>
            <person name="Zong Z."/>
        </authorList>
    </citation>
    <scope>NUCLEOTIDE SEQUENCE [LARGE SCALE GENOMIC DNA]</scope>
    <source>
        <strain evidence="6">WCHAc010005</strain>
    </source>
</reference>
<evidence type="ECO:0000256" key="1">
    <source>
        <dbReference type="ARBA" id="ARBA00023015"/>
    </source>
</evidence>
<protein>
    <submittedName>
        <fullName evidence="5">AraC family transcriptional regulator</fullName>
    </submittedName>
</protein>
<dbReference type="GO" id="GO:0005829">
    <property type="term" value="C:cytosol"/>
    <property type="evidence" value="ECO:0007669"/>
    <property type="project" value="TreeGrafter"/>
</dbReference>
<keyword evidence="1" id="KW-0805">Transcription regulation</keyword>
<dbReference type="EMBL" id="CP032134">
    <property type="protein sequence ID" value="AXY55829.1"/>
    <property type="molecule type" value="Genomic_DNA"/>
</dbReference>
<dbReference type="SMART" id="SM00342">
    <property type="entry name" value="HTH_ARAC"/>
    <property type="match status" value="1"/>
</dbReference>
<accession>A0A3B7LZ86</accession>
<feature type="domain" description="HTH araC/xylS-type" evidence="4">
    <location>
        <begin position="241"/>
        <end position="340"/>
    </location>
</feature>
<evidence type="ECO:0000313" key="5">
    <source>
        <dbReference type="EMBL" id="AXY55829.1"/>
    </source>
</evidence>
<evidence type="ECO:0000256" key="3">
    <source>
        <dbReference type="ARBA" id="ARBA00023163"/>
    </source>
</evidence>
<dbReference type="GO" id="GO:0000976">
    <property type="term" value="F:transcription cis-regulatory region binding"/>
    <property type="evidence" value="ECO:0007669"/>
    <property type="project" value="TreeGrafter"/>
</dbReference>
<dbReference type="PANTHER" id="PTHR47894">
    <property type="entry name" value="HTH-TYPE TRANSCRIPTIONAL REGULATOR GADX"/>
    <property type="match status" value="1"/>
</dbReference>
<sequence>MQELQIPNGYFHLWQMFMSERGMEIATLDFLHPDEKARLLEILSLPIDTQSSYLFFHQLMEKTRQALDCPQLVFEIAEYVRPEHFGVLGYMASRSTTVAEALQNILRFSRLVIDGDEILPMKMVQQGSDVHLIWPFHHERYILINEFTNALMMHLARKIVPADQFPLQSVHFAHAPQKAIYHYQKFYACEVLFNQPEYRFVLGLEGLNLKIQQADPSLMQLLVRQAEEALASKPRYETLVQKLQLIVAEYLKLKEQAPRIEDIAKELHISTRTLQRQLNDFDTTFKKIVETERMKRCEQLLGDDASLTDIAMRLGYSDQSALARAYKAYAGQTLLQRKQQFRQS</sequence>
<dbReference type="Proteomes" id="UP000263753">
    <property type="component" value="Chromosome"/>
</dbReference>
<dbReference type="InterPro" id="IPR009057">
    <property type="entry name" value="Homeodomain-like_sf"/>
</dbReference>
<dbReference type="AlphaFoldDB" id="A0A3B7LZ86"/>
<proteinExistence type="predicted"/>